<dbReference type="InterPro" id="IPR036412">
    <property type="entry name" value="HAD-like_sf"/>
</dbReference>
<dbReference type="SUPFAM" id="SSF56784">
    <property type="entry name" value="HAD-like"/>
    <property type="match status" value="1"/>
</dbReference>
<comment type="caution">
    <text evidence="2">The sequence shown here is derived from an EMBL/GenBank/DDBJ whole genome shotgun (WGS) entry which is preliminary data.</text>
</comment>
<evidence type="ECO:0000313" key="3">
    <source>
        <dbReference type="Proteomes" id="UP001291999"/>
    </source>
</evidence>
<dbReference type="PANTHER" id="PTHR43611:SF3">
    <property type="entry name" value="FLAVIN MONONUCLEOTIDE HYDROLASE 1, CHLOROPLATIC"/>
    <property type="match status" value="1"/>
</dbReference>
<dbReference type="RefSeq" id="WP_322425406.1">
    <property type="nucleotide sequence ID" value="NZ_JAXQPW010000007.1"/>
</dbReference>
<feature type="compositionally biased region" description="Basic and acidic residues" evidence="1">
    <location>
        <begin position="198"/>
        <end position="207"/>
    </location>
</feature>
<dbReference type="SFLD" id="SFLDG01129">
    <property type="entry name" value="C1.5:_HAD__Beta-PGM__Phosphata"/>
    <property type="match status" value="1"/>
</dbReference>
<reference evidence="2 3" key="1">
    <citation type="submission" date="2023-11" db="EMBL/GenBank/DDBJ databases">
        <title>Novel species in genus Nocardioides.</title>
        <authorList>
            <person name="Zhou H."/>
        </authorList>
    </citation>
    <scope>NUCLEOTIDE SEQUENCE [LARGE SCALE GENOMIC DNA]</scope>
    <source>
        <strain evidence="2 3">S-58</strain>
    </source>
</reference>
<dbReference type="NCBIfam" id="TIGR01549">
    <property type="entry name" value="HAD-SF-IA-v1"/>
    <property type="match status" value="1"/>
</dbReference>
<proteinExistence type="predicted"/>
<name>A0ABU5KGV7_9ACTN</name>
<dbReference type="InterPro" id="IPR023198">
    <property type="entry name" value="PGP-like_dom2"/>
</dbReference>
<dbReference type="PANTHER" id="PTHR43611">
    <property type="entry name" value="ALPHA-D-GLUCOSE 1-PHOSPHATE PHOSPHATASE"/>
    <property type="match status" value="1"/>
</dbReference>
<dbReference type="InterPro" id="IPR023214">
    <property type="entry name" value="HAD_sf"/>
</dbReference>
<dbReference type="Gene3D" id="1.10.150.240">
    <property type="entry name" value="Putative phosphatase, domain 2"/>
    <property type="match status" value="1"/>
</dbReference>
<dbReference type="Proteomes" id="UP001291999">
    <property type="component" value="Unassembled WGS sequence"/>
</dbReference>
<sequence>MIRAVVLDIGGVLEVVDDDVFPAPAEQRLGLPPGSIAAGLAALPGDAALGQVTEAEVRAEWQRALGLDDVQADELMADFWRWYVGTLDRRLAGWFAAQRPARLTAILSNSGPGAREAERLHGFEDITDDIVYSHEVGLAKPDPAAYELTARRLGVAPGEVLFLDDVEANVEAARAAGWHAVLHTGTEESIAEMERIIARQADGEGDRGQPPSTGSGQT</sequence>
<dbReference type="NCBIfam" id="TIGR01509">
    <property type="entry name" value="HAD-SF-IA-v3"/>
    <property type="match status" value="1"/>
</dbReference>
<dbReference type="PRINTS" id="PR00413">
    <property type="entry name" value="HADHALOGNASE"/>
</dbReference>
<dbReference type="CDD" id="cd02603">
    <property type="entry name" value="HAD_sEH-N_like"/>
    <property type="match status" value="1"/>
</dbReference>
<organism evidence="2 3">
    <name type="scientific">Nocardioides renjunii</name>
    <dbReference type="NCBI Taxonomy" id="3095075"/>
    <lineage>
        <taxon>Bacteria</taxon>
        <taxon>Bacillati</taxon>
        <taxon>Actinomycetota</taxon>
        <taxon>Actinomycetes</taxon>
        <taxon>Propionibacteriales</taxon>
        <taxon>Nocardioidaceae</taxon>
        <taxon>Nocardioides</taxon>
    </lineage>
</organism>
<protein>
    <submittedName>
        <fullName evidence="2">HAD family phosphatase</fullName>
    </submittedName>
</protein>
<dbReference type="Gene3D" id="3.40.50.1000">
    <property type="entry name" value="HAD superfamily/HAD-like"/>
    <property type="match status" value="1"/>
</dbReference>
<dbReference type="EMBL" id="JAXQPW010000007">
    <property type="protein sequence ID" value="MDZ5663685.1"/>
    <property type="molecule type" value="Genomic_DNA"/>
</dbReference>
<dbReference type="Pfam" id="PF00702">
    <property type="entry name" value="Hydrolase"/>
    <property type="match status" value="1"/>
</dbReference>
<accession>A0ABU5KGV7</accession>
<evidence type="ECO:0000313" key="2">
    <source>
        <dbReference type="EMBL" id="MDZ5663685.1"/>
    </source>
</evidence>
<gene>
    <name evidence="2" type="ORF">SFC79_18055</name>
</gene>
<dbReference type="SFLD" id="SFLDS00003">
    <property type="entry name" value="Haloacid_Dehalogenase"/>
    <property type="match status" value="1"/>
</dbReference>
<evidence type="ECO:0000256" key="1">
    <source>
        <dbReference type="SAM" id="MobiDB-lite"/>
    </source>
</evidence>
<feature type="region of interest" description="Disordered" evidence="1">
    <location>
        <begin position="198"/>
        <end position="218"/>
    </location>
</feature>
<dbReference type="InterPro" id="IPR006439">
    <property type="entry name" value="HAD-SF_hydro_IA"/>
</dbReference>
<keyword evidence="3" id="KW-1185">Reference proteome</keyword>